<sequence length="84" mass="9931">MKNSLTLQAFLDQQWQDIAELTFDEFNLIEVAYLRDYSFQHYLADNWHAFSINYPVELFGYRVDNGWFPFLTTLSPQGQVADTD</sequence>
<gene>
    <name evidence="1" type="ORF">NCTC11091_00111</name>
</gene>
<dbReference type="Proteomes" id="UP000255193">
    <property type="component" value="Unassembled WGS sequence"/>
</dbReference>
<dbReference type="EMBL" id="UGQA01000001">
    <property type="protein sequence ID" value="STY94351.1"/>
    <property type="molecule type" value="Genomic_DNA"/>
</dbReference>
<reference evidence="1 2" key="1">
    <citation type="submission" date="2018-06" db="EMBL/GenBank/DDBJ databases">
        <authorList>
            <consortium name="Pathogen Informatics"/>
            <person name="Doyle S."/>
        </authorList>
    </citation>
    <scope>NUCLEOTIDE SEQUENCE [LARGE SCALE GENOMIC DNA]</scope>
    <source>
        <strain evidence="1 2">NCTC11091</strain>
    </source>
</reference>
<dbReference type="AlphaFoldDB" id="A0A378Q0L1"/>
<name>A0A378Q0L1_9GAMM</name>
<proteinExistence type="predicted"/>
<dbReference type="RefSeq" id="WP_067059574.1">
    <property type="nucleotide sequence ID" value="NZ_MXAO01000101.1"/>
</dbReference>
<protein>
    <submittedName>
        <fullName evidence="1">Uncharacterized protein</fullName>
    </submittedName>
</protein>
<evidence type="ECO:0000313" key="2">
    <source>
        <dbReference type="Proteomes" id="UP000255193"/>
    </source>
</evidence>
<accession>A0A378Q0L1</accession>
<evidence type="ECO:0000313" key="1">
    <source>
        <dbReference type="EMBL" id="STY94351.1"/>
    </source>
</evidence>
<organism evidence="1 2">
    <name type="scientific">Faucicola atlantae</name>
    <dbReference type="NCBI Taxonomy" id="34059"/>
    <lineage>
        <taxon>Bacteria</taxon>
        <taxon>Pseudomonadati</taxon>
        <taxon>Pseudomonadota</taxon>
        <taxon>Gammaproteobacteria</taxon>
        <taxon>Moraxellales</taxon>
        <taxon>Moraxellaceae</taxon>
        <taxon>Faucicola</taxon>
    </lineage>
</organism>